<name>A0ACC2XQD8_9TREE</name>
<evidence type="ECO:0000313" key="2">
    <source>
        <dbReference type="Proteomes" id="UP001234202"/>
    </source>
</evidence>
<accession>A0ACC2XQD8</accession>
<evidence type="ECO:0000313" key="1">
    <source>
        <dbReference type="EMBL" id="KAJ9125856.1"/>
    </source>
</evidence>
<protein>
    <submittedName>
        <fullName evidence="1">Uncharacterized protein</fullName>
    </submittedName>
</protein>
<gene>
    <name evidence="1" type="ORF">QFC24_002640</name>
</gene>
<organism evidence="1 2">
    <name type="scientific">Naganishia onofrii</name>
    <dbReference type="NCBI Taxonomy" id="1851511"/>
    <lineage>
        <taxon>Eukaryota</taxon>
        <taxon>Fungi</taxon>
        <taxon>Dikarya</taxon>
        <taxon>Basidiomycota</taxon>
        <taxon>Agaricomycotina</taxon>
        <taxon>Tremellomycetes</taxon>
        <taxon>Filobasidiales</taxon>
        <taxon>Filobasidiaceae</taxon>
        <taxon>Naganishia</taxon>
    </lineage>
</organism>
<keyword evidence="2" id="KW-1185">Reference proteome</keyword>
<sequence length="518" mass="57557">MSSDKLFKSIGEVAGDIDAQPDRLESDQSQPQQQGDVAMGFQDEDRQVQEMESMCMECGKNGMTRMLLTVIPYFREVIVMSFRCEHCGNSNTEIQQAGEIQTKGCVHTVHVLDPSDLNRQVVKSNSCTVTIPEVALTIPASRGQLTNIEGILRDTVRDLSLDQPLRKVMEPEDYTKIQAIIDRLKGCLPENGEDQDNEEQTVGEVQQAAPRKFIPFTLKLDDPAGNSFVSFVGSTSDPKWSMRVYNRTRDQNVALGLVAQDEAERKEPAQTSGKDVPEGARRVDQAVTDTESGSIVPEEIFAFPGDCSSCGHQIDTLMQRVNIPYFKDIIIMSTNCEHCGYRDNEVKSGSAISAKGKKIILKVEDEEDLSRDILKSETCGLEIPEIDLTLQPGTLGGRFTTLEGLLNQVYDELSTKVFQTGGDSMDSEERSKFEKFLGDMKAVMSASRPFTLILDDPVANSYLQNVYAPDPDPNMEIIVYDRTAEQDDELGLNDMVLSGYDENIKDVLDEQPKEDSKA</sequence>
<comment type="caution">
    <text evidence="1">The sequence shown here is derived from an EMBL/GenBank/DDBJ whole genome shotgun (WGS) entry which is preliminary data.</text>
</comment>
<dbReference type="Proteomes" id="UP001234202">
    <property type="component" value="Unassembled WGS sequence"/>
</dbReference>
<reference evidence="1" key="1">
    <citation type="submission" date="2023-04" db="EMBL/GenBank/DDBJ databases">
        <title>Draft Genome sequencing of Naganishia species isolated from polar environments using Oxford Nanopore Technology.</title>
        <authorList>
            <person name="Leo P."/>
            <person name="Venkateswaran K."/>
        </authorList>
    </citation>
    <scope>NUCLEOTIDE SEQUENCE</scope>
    <source>
        <strain evidence="1">DBVPG 5303</strain>
    </source>
</reference>
<proteinExistence type="predicted"/>
<dbReference type="EMBL" id="JASBWV010000007">
    <property type="protein sequence ID" value="KAJ9125856.1"/>
    <property type="molecule type" value="Genomic_DNA"/>
</dbReference>